<accession>A0A9Q5GV95</accession>
<name>A0A9Q5GV95_9BACT</name>
<proteinExistence type="predicted"/>
<sequence>MANALQYDFKAPDNPGTYNLVVTAYNRGNISQKVVQITIGRYLHQQTITNTILSLEASQKFGDAANVKWEVFSSPSELYRLSAGVGRTALFTTVTRGTYKLKVSSGDLTDTLLITVQQAAKAQSPFIAKVFDYLPAPGQFVNELPRYTPGDTYETMIAKVNKELVGEEANMITLGSWGGYVVVGFDHTIVNVPGRRDFRIRGNAFGANSNPRPNAPFGGSCEPGIVMVAYDKNKNGKPDEDEWYEIKGSGNFSAEKELWYSAAVSKKVEVRTFRNYEITYHRPTVETPGPPQGHVSISNYILWKNNQGQQGYKIKNTYHAQSYYPAWVKDNQLTFKGIRLADNGIEESGQGSYYVLYAYRYGYVDNYPNEHDNSGIDIDWAIDKNGNRVNLPGVDFVKVYNAIDQENGWLGEASTEVGRGEDLHLLGTRIETVNP</sequence>
<protein>
    <recommendedName>
        <fullName evidence="3">Cell surface protein</fullName>
    </recommendedName>
</protein>
<dbReference type="AlphaFoldDB" id="A0A9Q5GV95"/>
<gene>
    <name evidence="1" type="ORF">ECE50_004970</name>
</gene>
<comment type="caution">
    <text evidence="1">The sequence shown here is derived from an EMBL/GenBank/DDBJ whole genome shotgun (WGS) entry which is preliminary data.</text>
</comment>
<organism evidence="1 2">
    <name type="scientific">Chitinophaga solisilvae</name>
    <dbReference type="NCBI Taxonomy" id="1233460"/>
    <lineage>
        <taxon>Bacteria</taxon>
        <taxon>Pseudomonadati</taxon>
        <taxon>Bacteroidota</taxon>
        <taxon>Chitinophagia</taxon>
        <taxon>Chitinophagales</taxon>
        <taxon>Chitinophagaceae</taxon>
        <taxon>Chitinophaga</taxon>
    </lineage>
</organism>
<reference evidence="1" key="1">
    <citation type="submission" date="2020-05" db="EMBL/GenBank/DDBJ databases">
        <title>Chitinophaga laudate sp. nov., isolated from a tropical peat swamp.</title>
        <authorList>
            <person name="Goh C.B.S."/>
            <person name="Lee M.S."/>
            <person name="Parimannan S."/>
            <person name="Pasbakhsh P."/>
            <person name="Yule C.M."/>
            <person name="Rajandas H."/>
            <person name="Loke S."/>
            <person name="Croft L."/>
            <person name="Tan J.B.L."/>
        </authorList>
    </citation>
    <scope>NUCLEOTIDE SEQUENCE</scope>
    <source>
        <strain evidence="1">Mgbs1</strain>
    </source>
</reference>
<dbReference type="Proteomes" id="UP000281028">
    <property type="component" value="Unassembled WGS sequence"/>
</dbReference>
<dbReference type="EMBL" id="RIAR02000001">
    <property type="protein sequence ID" value="NSL86168.1"/>
    <property type="molecule type" value="Genomic_DNA"/>
</dbReference>
<evidence type="ECO:0008006" key="3">
    <source>
        <dbReference type="Google" id="ProtNLM"/>
    </source>
</evidence>
<keyword evidence="2" id="KW-1185">Reference proteome</keyword>
<evidence type="ECO:0000313" key="2">
    <source>
        <dbReference type="Proteomes" id="UP000281028"/>
    </source>
</evidence>
<dbReference type="OrthoDB" id="975810at2"/>
<evidence type="ECO:0000313" key="1">
    <source>
        <dbReference type="EMBL" id="NSL86168.1"/>
    </source>
</evidence>